<name>A0ABX1RTR2_9FLAO</name>
<dbReference type="InterPro" id="IPR003342">
    <property type="entry name" value="ArnT-like_N"/>
</dbReference>
<evidence type="ECO:0000256" key="7">
    <source>
        <dbReference type="ARBA" id="ARBA00023136"/>
    </source>
</evidence>
<feature type="transmembrane region" description="Helical" evidence="8">
    <location>
        <begin position="12"/>
        <end position="30"/>
    </location>
</feature>
<keyword evidence="4" id="KW-0808">Transferase</keyword>
<evidence type="ECO:0000313" key="10">
    <source>
        <dbReference type="EMBL" id="NMH85884.1"/>
    </source>
</evidence>
<feature type="transmembrane region" description="Helical" evidence="8">
    <location>
        <begin position="270"/>
        <end position="289"/>
    </location>
</feature>
<feature type="transmembrane region" description="Helical" evidence="8">
    <location>
        <begin position="169"/>
        <end position="202"/>
    </location>
</feature>
<feature type="transmembrane region" description="Helical" evidence="8">
    <location>
        <begin position="124"/>
        <end position="157"/>
    </location>
</feature>
<organism evidence="10 11">
    <name type="scientific">Flavivirga algicola</name>
    <dbReference type="NCBI Taxonomy" id="2729136"/>
    <lineage>
        <taxon>Bacteria</taxon>
        <taxon>Pseudomonadati</taxon>
        <taxon>Bacteroidota</taxon>
        <taxon>Flavobacteriia</taxon>
        <taxon>Flavobacteriales</taxon>
        <taxon>Flavobacteriaceae</taxon>
        <taxon>Flavivirga</taxon>
    </lineage>
</organism>
<accession>A0ABX1RTR2</accession>
<feature type="domain" description="ArnT-like N-terminal" evidence="9">
    <location>
        <begin position="37"/>
        <end position="243"/>
    </location>
</feature>
<keyword evidence="11" id="KW-1185">Reference proteome</keyword>
<reference evidence="10 11" key="1">
    <citation type="submission" date="2020-04" db="EMBL/GenBank/DDBJ databases">
        <title>A Flavivirga sp. nov.</title>
        <authorList>
            <person name="Sun X."/>
        </authorList>
    </citation>
    <scope>NUCLEOTIDE SEQUENCE [LARGE SCALE GENOMIC DNA]</scope>
    <source>
        <strain evidence="10 11">Y03</strain>
    </source>
</reference>
<keyword evidence="7 8" id="KW-0472">Membrane</keyword>
<protein>
    <submittedName>
        <fullName evidence="10">Glycosyltransferase family 39 protein</fullName>
    </submittedName>
</protein>
<evidence type="ECO:0000256" key="8">
    <source>
        <dbReference type="SAM" id="Phobius"/>
    </source>
</evidence>
<keyword evidence="2" id="KW-1003">Cell membrane</keyword>
<evidence type="ECO:0000313" key="11">
    <source>
        <dbReference type="Proteomes" id="UP000746690"/>
    </source>
</evidence>
<evidence type="ECO:0000259" key="9">
    <source>
        <dbReference type="Pfam" id="PF02366"/>
    </source>
</evidence>
<dbReference type="InterPro" id="IPR050297">
    <property type="entry name" value="LipidA_mod_glycosyltrf_83"/>
</dbReference>
<proteinExistence type="predicted"/>
<keyword evidence="3" id="KW-0328">Glycosyltransferase</keyword>
<dbReference type="EMBL" id="JABBHF010000001">
    <property type="protein sequence ID" value="NMH85884.1"/>
    <property type="molecule type" value="Genomic_DNA"/>
</dbReference>
<feature type="transmembrane region" description="Helical" evidence="8">
    <location>
        <begin position="352"/>
        <end position="374"/>
    </location>
</feature>
<evidence type="ECO:0000256" key="2">
    <source>
        <dbReference type="ARBA" id="ARBA00022475"/>
    </source>
</evidence>
<keyword evidence="5 8" id="KW-0812">Transmembrane</keyword>
<dbReference type="Pfam" id="PF02366">
    <property type="entry name" value="PMT"/>
    <property type="match status" value="1"/>
</dbReference>
<dbReference type="Proteomes" id="UP000746690">
    <property type="component" value="Unassembled WGS sequence"/>
</dbReference>
<dbReference type="PANTHER" id="PTHR33908:SF3">
    <property type="entry name" value="UNDECAPRENYL PHOSPHATE-ALPHA-4-AMINO-4-DEOXY-L-ARABINOSE ARABINOSYL TRANSFERASE"/>
    <property type="match status" value="1"/>
</dbReference>
<comment type="subcellular location">
    <subcellularLocation>
        <location evidence="1">Cell membrane</location>
        <topology evidence="1">Multi-pass membrane protein</topology>
    </subcellularLocation>
</comment>
<feature type="transmembrane region" description="Helical" evidence="8">
    <location>
        <begin position="301"/>
        <end position="319"/>
    </location>
</feature>
<evidence type="ECO:0000256" key="6">
    <source>
        <dbReference type="ARBA" id="ARBA00022989"/>
    </source>
</evidence>
<feature type="transmembrane region" description="Helical" evidence="8">
    <location>
        <begin position="214"/>
        <end position="231"/>
    </location>
</feature>
<comment type="caution">
    <text evidence="10">The sequence shown here is derived from an EMBL/GenBank/DDBJ whole genome shotgun (WGS) entry which is preliminary data.</text>
</comment>
<dbReference type="PANTHER" id="PTHR33908">
    <property type="entry name" value="MANNOSYLTRANSFERASE YKCB-RELATED"/>
    <property type="match status" value="1"/>
</dbReference>
<evidence type="ECO:0000256" key="4">
    <source>
        <dbReference type="ARBA" id="ARBA00022679"/>
    </source>
</evidence>
<gene>
    <name evidence="10" type="ORF">HHX25_00050</name>
</gene>
<evidence type="ECO:0000256" key="5">
    <source>
        <dbReference type="ARBA" id="ARBA00022692"/>
    </source>
</evidence>
<sequence length="470" mass="54667">MESYSSKQLLKNPLFYTLSTLFLLIIRTFINGTLPLMDKTEARYAEIARIMCETNNWIIPQIDYNLPFWAKPPLSIWLSALSMNAFGVNEFAARLPALVLSILIIAMIGKYAKRQGLPFFLPAFILLCVPEFLLHAGVVSTDMTLTFCVVLTMLSFWESSRMHQRNVWNYLFFVGIGLGLLAKGPIILILTIPPLLLWLFFFKEQIRTIKSMPWLIGILIVAMLSFPWYYLAEKATPGFLDYFIVGEHFKRFFDSSWNGDKYGFPKSQPIGMVWVFLILFTLPWILLVIRKIWNERLNLKSYKWLLFLVVWLLWTPIFFTPSKSLIHPYIMPVMVPLALLVVYGWKSIKWKQIYVTVGIILPIALTIIFSISLLNKSITYYSKTDKYLLENATNEKVPVYHLFKESYSSRFYSKGSIKQITLNQLSSITQNKNPFLVIISHRDSISLKEVLRSKLKKLESNKYKSIYSNR</sequence>
<keyword evidence="6 8" id="KW-1133">Transmembrane helix</keyword>
<evidence type="ECO:0000256" key="3">
    <source>
        <dbReference type="ARBA" id="ARBA00022676"/>
    </source>
</evidence>
<feature type="transmembrane region" description="Helical" evidence="8">
    <location>
        <begin position="91"/>
        <end position="112"/>
    </location>
</feature>
<feature type="transmembrane region" description="Helical" evidence="8">
    <location>
        <begin position="325"/>
        <end position="345"/>
    </location>
</feature>
<evidence type="ECO:0000256" key="1">
    <source>
        <dbReference type="ARBA" id="ARBA00004651"/>
    </source>
</evidence>